<dbReference type="Proteomes" id="UP000324222">
    <property type="component" value="Unassembled WGS sequence"/>
</dbReference>
<gene>
    <name evidence="1" type="ORF">E2C01_030437</name>
</gene>
<evidence type="ECO:0000313" key="2">
    <source>
        <dbReference type="Proteomes" id="UP000324222"/>
    </source>
</evidence>
<name>A0A5B7EU89_PORTR</name>
<reference evidence="1 2" key="1">
    <citation type="submission" date="2019-05" db="EMBL/GenBank/DDBJ databases">
        <title>Another draft genome of Portunus trituberculatus and its Hox gene families provides insights of decapod evolution.</title>
        <authorList>
            <person name="Jeong J.-H."/>
            <person name="Song I."/>
            <person name="Kim S."/>
            <person name="Choi T."/>
            <person name="Kim D."/>
            <person name="Ryu S."/>
            <person name="Kim W."/>
        </authorList>
    </citation>
    <scope>NUCLEOTIDE SEQUENCE [LARGE SCALE GENOMIC DNA]</scope>
    <source>
        <tissue evidence="1">Muscle</tissue>
    </source>
</reference>
<comment type="caution">
    <text evidence="1">The sequence shown here is derived from an EMBL/GenBank/DDBJ whole genome shotgun (WGS) entry which is preliminary data.</text>
</comment>
<organism evidence="1 2">
    <name type="scientific">Portunus trituberculatus</name>
    <name type="common">Swimming crab</name>
    <name type="synonym">Neptunus trituberculatus</name>
    <dbReference type="NCBI Taxonomy" id="210409"/>
    <lineage>
        <taxon>Eukaryota</taxon>
        <taxon>Metazoa</taxon>
        <taxon>Ecdysozoa</taxon>
        <taxon>Arthropoda</taxon>
        <taxon>Crustacea</taxon>
        <taxon>Multicrustacea</taxon>
        <taxon>Malacostraca</taxon>
        <taxon>Eumalacostraca</taxon>
        <taxon>Eucarida</taxon>
        <taxon>Decapoda</taxon>
        <taxon>Pleocyemata</taxon>
        <taxon>Brachyura</taxon>
        <taxon>Eubrachyura</taxon>
        <taxon>Portunoidea</taxon>
        <taxon>Portunidae</taxon>
        <taxon>Portuninae</taxon>
        <taxon>Portunus</taxon>
    </lineage>
</organism>
<dbReference type="EMBL" id="VSRR010003646">
    <property type="protein sequence ID" value="MPC36965.1"/>
    <property type="molecule type" value="Genomic_DNA"/>
</dbReference>
<dbReference type="AlphaFoldDB" id="A0A5B7EU89"/>
<accession>A0A5B7EU89</accession>
<protein>
    <submittedName>
        <fullName evidence="1">Uncharacterized protein</fullName>
    </submittedName>
</protein>
<proteinExistence type="predicted"/>
<evidence type="ECO:0000313" key="1">
    <source>
        <dbReference type="EMBL" id="MPC36965.1"/>
    </source>
</evidence>
<sequence length="67" mass="7020">MSRSLVWQNYSGYDEVQMPSCARIENGGVAGSEGRLGMSGSLVPDLPCACCLALQVHVGGKQDVPPP</sequence>
<keyword evidence="2" id="KW-1185">Reference proteome</keyword>